<proteinExistence type="predicted"/>
<reference evidence="2" key="2">
    <citation type="submission" date="2015-08" db="EMBL/GenBank/DDBJ databases">
        <authorList>
            <person name="Babu N.S."/>
            <person name="Beckwith C.J."/>
            <person name="Beseler K.G."/>
            <person name="Brison A."/>
            <person name="Carone J.V."/>
            <person name="Caskin T.P."/>
            <person name="Diamond M."/>
            <person name="Durham M.E."/>
            <person name="Foxe J.M."/>
            <person name="Go M."/>
            <person name="Henderson B.A."/>
            <person name="Jones I.B."/>
            <person name="McGettigan J.A."/>
            <person name="Micheletti S.J."/>
            <person name="Nasrallah M.E."/>
            <person name="Ortiz D."/>
            <person name="Piller C.R."/>
            <person name="Privatt S.R."/>
            <person name="Schneider S.L."/>
            <person name="Sharp S."/>
            <person name="Smith T.C."/>
            <person name="Stanton J.D."/>
            <person name="Ullery H.E."/>
            <person name="Wilson R.J."/>
            <person name="Serrano M.G."/>
            <person name="Buck G."/>
            <person name="Lee V."/>
            <person name="Wang Y."/>
            <person name="Carvalho R."/>
            <person name="Voegtly L."/>
            <person name="Shi R."/>
            <person name="Duckworth R."/>
            <person name="Johnson A."/>
            <person name="Loviza R."/>
            <person name="Walstead R."/>
            <person name="Shah Z."/>
            <person name="Kiflezghi M."/>
            <person name="Wade K."/>
            <person name="Ball S.L."/>
            <person name="Bradley K.W."/>
            <person name="Asai D.J."/>
            <person name="Bowman C.A."/>
            <person name="Russell D.A."/>
            <person name="Pope W.H."/>
            <person name="Jacobs-Sera D."/>
            <person name="Hendrix R.W."/>
            <person name="Hatfull G.F."/>
        </authorList>
    </citation>
    <scope>NUCLEOTIDE SEQUENCE [LARGE SCALE GENOMIC DNA]</scope>
</reference>
<dbReference type="Proteomes" id="UP001429100">
    <property type="component" value="Unassembled WGS sequence"/>
</dbReference>
<feature type="compositionally biased region" description="Polar residues" evidence="1">
    <location>
        <begin position="607"/>
        <end position="618"/>
    </location>
</feature>
<dbReference type="EMBL" id="LN877953">
    <property type="protein sequence ID" value="CUV07527.1"/>
    <property type="molecule type" value="Genomic_DNA"/>
</dbReference>
<dbReference type="VEuPathDB" id="CryptoDB:CHUDEA7_5360"/>
<feature type="region of interest" description="Disordered" evidence="1">
    <location>
        <begin position="507"/>
        <end position="527"/>
    </location>
</feature>
<dbReference type="OrthoDB" id="361918at2759"/>
<dbReference type="VEuPathDB" id="CryptoDB:Chro.70596"/>
<sequence>MYVGSQKKNGVVELELVGEIPKTERLDTDINSPVSYDDLFEIIPNSRGRKRSNELKIDMPEDLNSQMAELLKFCGINEFDDEESLNSEENNKQSKYNKDSKNDKLLKAHSIGPPFLVRLMRYNLLENKFPNFFDFGVNLTLPASFQVSEYRLLKTVHPRDNPWYKGCNKLILLGIPSSLRPHDLKEIILSFANKPGCNLKIRETEVENSSPDLKSSSQKSFSITELGIKNFTNLFTTENKGHYLNNLYQPSGTLVKSHMNMAILEFQEEEDAFEFWVALSTGLFQCYGSVLTAIPDPSGKRILAEGMLTVFSPKNIPLMDSIESFTKNILQKNCQNSDEVELVLSFPLIGSSRSIDTLKNELIQIFKDLPESDSYVIEETVYCLTIRSKTQKIMELINNRLFQLCTFKLTSESNQMNFMDENNQIINTAMFIFKDKICEPVIIQGNYDIHPIKHRTIELSSFNKKHEKNSKVSFSSVNQNDQDTEPVGFLFKKFEELREALQHGLAPISTNSGDQNINSDQNGSNNAKRLLRTPSEICSIGDSNSSQIASNTMNTINKKLSGVQIDGPLKNEEENFVQEYPDSHYRRSNNRKRTLESLDEEPELPIGSNSDNKNVNGSNKDETQRSENDKAEKSTSKRKTSVELPRKNIKSSSSRRDS</sequence>
<reference evidence="3 4" key="3">
    <citation type="submission" date="2017-10" db="EMBL/GenBank/DDBJ databases">
        <title>Consistent, comparative and evidence-based genome annotation and re-annotation for the closely-related species, Cryptosporidium parvum, C. hominis and C. tyzzeri.</title>
        <authorList>
            <person name="Baptista R.P."/>
            <person name="Li Y."/>
            <person name="Sateriale A."/>
            <person name="Striepen B."/>
            <person name="Kissinger J.C."/>
        </authorList>
    </citation>
    <scope>NUCLEOTIDE SEQUENCE [LARGE SCALE GENOMIC DNA]</scope>
    <source>
        <strain evidence="3">30976</strain>
    </source>
</reference>
<dbReference type="Proteomes" id="UP000199752">
    <property type="component" value="Chromosome 7"/>
</dbReference>
<feature type="region of interest" description="Disordered" evidence="1">
    <location>
        <begin position="595"/>
        <end position="658"/>
    </location>
</feature>
<name>A0A0S4TKV5_CRYHO</name>
<protein>
    <submittedName>
        <fullName evidence="2">Uncharacterized protein</fullName>
    </submittedName>
</protein>
<dbReference type="VEuPathDB" id="CryptoDB:ChTU502y2012_407g2650"/>
<evidence type="ECO:0000313" key="3">
    <source>
        <dbReference type="EMBL" id="PPS95761.1"/>
    </source>
</evidence>
<evidence type="ECO:0000256" key="1">
    <source>
        <dbReference type="SAM" id="MobiDB-lite"/>
    </source>
</evidence>
<dbReference type="VEuPathDB" id="CryptoDB:GY17_00002423"/>
<dbReference type="EMBL" id="JTAI01000006">
    <property type="protein sequence ID" value="PPS95761.1"/>
    <property type="molecule type" value="Genomic_DNA"/>
</dbReference>
<evidence type="ECO:0000313" key="4">
    <source>
        <dbReference type="Proteomes" id="UP001429100"/>
    </source>
</evidence>
<dbReference type="AlphaFoldDB" id="A0A0S4TKV5"/>
<feature type="compositionally biased region" description="Polar residues" evidence="1">
    <location>
        <begin position="508"/>
        <end position="527"/>
    </location>
</feature>
<feature type="compositionally biased region" description="Basic and acidic residues" evidence="1">
    <location>
        <begin position="619"/>
        <end position="646"/>
    </location>
</feature>
<reference evidence="3 4" key="1">
    <citation type="submission" date="2014-11" db="EMBL/GenBank/DDBJ databases">
        <title>Comparative genomic analysis of Cryptosporidium hominis reveals occurrence of genetic recombination in virulent subtypes.</title>
        <authorList>
            <person name="Guo Y."/>
            <person name="Tang K."/>
            <person name="Frace M."/>
            <person name="Li N."/>
            <person name="Roellig D.M."/>
            <person name="Sammons S."/>
            <person name="Knipe K."/>
            <person name="Rowe L."/>
            <person name="Feng Y."/>
            <person name="Xiao L."/>
        </authorList>
    </citation>
    <scope>NUCLEOTIDE SEQUENCE [LARGE SCALE GENOMIC DNA]</scope>
    <source>
        <strain evidence="3">30976</strain>
    </source>
</reference>
<keyword evidence="4" id="KW-1185">Reference proteome</keyword>
<organism evidence="2">
    <name type="scientific">Cryptosporidium hominis</name>
    <dbReference type="NCBI Taxonomy" id="237895"/>
    <lineage>
        <taxon>Eukaryota</taxon>
        <taxon>Sar</taxon>
        <taxon>Alveolata</taxon>
        <taxon>Apicomplexa</taxon>
        <taxon>Conoidasida</taxon>
        <taxon>Coccidia</taxon>
        <taxon>Eucoccidiorida</taxon>
        <taxon>Eimeriorina</taxon>
        <taxon>Cryptosporidiidae</taxon>
        <taxon>Cryptosporidium</taxon>
    </lineage>
</organism>
<gene>
    <name evidence="2" type="ORF">CHUDEA7_5360</name>
    <name evidence="3" type="ORF">GY17_00002423</name>
</gene>
<evidence type="ECO:0000313" key="2">
    <source>
        <dbReference type="EMBL" id="CUV07527.1"/>
    </source>
</evidence>
<accession>A0A0S4TKV5</accession>